<evidence type="ECO:0000256" key="3">
    <source>
        <dbReference type="ARBA" id="ARBA00022679"/>
    </source>
</evidence>
<keyword evidence="8" id="KW-1185">Reference proteome</keyword>
<dbReference type="FunFam" id="3.40.50.150:FF:000211">
    <property type="entry name" value="Methyltransferase-like protein 13"/>
    <property type="match status" value="1"/>
</dbReference>
<dbReference type="GO" id="GO:0008757">
    <property type="term" value="F:S-adenosylmethionine-dependent methyltransferase activity"/>
    <property type="evidence" value="ECO:0007669"/>
    <property type="project" value="InterPro"/>
</dbReference>
<dbReference type="PANTHER" id="PTHR12176">
    <property type="entry name" value="SAM-DEPENDENT METHYLTRANSFERASE SUPERFAMILY PROTEIN"/>
    <property type="match status" value="1"/>
</dbReference>
<feature type="compositionally biased region" description="Basic residues" evidence="5">
    <location>
        <begin position="484"/>
        <end position="497"/>
    </location>
</feature>
<name>A0AAD8JWK6_TARER</name>
<dbReference type="Proteomes" id="UP001229421">
    <property type="component" value="Unassembled WGS sequence"/>
</dbReference>
<proteinExistence type="inferred from homology"/>
<sequence>MGKMKKQQQQQQQQQQAELLSTLDDFTSKENWDKFFSIRGTDDTFEWYAEWPQLRDLLLTQLSSSPEETEVQILVPGCGNSRLSEQLYDAGYRCITNIDFSKVVIGDMLKRNVRSRPCMRWRVMDMTSMQFADKSFDIVLDKGGLDALMEPELGPTLGTQYVSEVKRVLKEGGKFICLTLGESHVLGMFFPKFRYGWKINIYVLPQKPSKTHKSSLRTFLVVAEKASPNTLQTISTSFQTDILGSGDQARGINEALETENQIRTNWSRGNDILYSLEDLKIGVKGDLSELRPGLRVELTLGGPGQSRFCYKTVLLDAQQNSEEFLYYCGVFLVPKTRAHEWLFSSEEGQWMVVESSKSARLIMVFLDASHTGTSSEDIQKDLSPLVKQLAPAKIEDAAQIPFMAASDGIKERKVVHQVTSALTGPVIVDDVVYEKVDGPLGQLSLSSDLVFRRLTFERSEGLIQSEALLTSEGSQKKAGENKNKKSNSSKSKKKASQKRNDSQFSLADASHDPSVDHGYLASSYHAGIVSGFMLISSYLERAASSGRTVRAVVIGLGAGLLPMFLHGTIPFLQVEAVELDPVVVEIARSYFGFQEDERLKVHVTDGIKFVEDVSTKSHVANGSCRELETEGEVNDKVDILIVDVDSPDSSSGMTCPAADFVEESFLKTVKNSLSEEGLFVINLVSRSQTIKEMVISRMKGVFSKLFSLQLEEDVNEVIFALNSEVRTSPEAYNQLQTLLNVKHPEMNTIIIDSAKKIKSLD</sequence>
<evidence type="ECO:0000256" key="5">
    <source>
        <dbReference type="SAM" id="MobiDB-lite"/>
    </source>
</evidence>
<protein>
    <recommendedName>
        <fullName evidence="6">Methyltransferase type 11 domain-containing protein</fullName>
    </recommendedName>
</protein>
<evidence type="ECO:0000313" key="7">
    <source>
        <dbReference type="EMBL" id="KAK1411173.1"/>
    </source>
</evidence>
<dbReference type="Pfam" id="PF01564">
    <property type="entry name" value="Spermine_synth"/>
    <property type="match status" value="1"/>
</dbReference>
<keyword evidence="3" id="KW-0808">Transferase</keyword>
<keyword evidence="4" id="KW-0511">Multifunctional enzyme</keyword>
<evidence type="ECO:0000256" key="1">
    <source>
        <dbReference type="ARBA" id="ARBA00008361"/>
    </source>
</evidence>
<gene>
    <name evidence="7" type="ORF">QVD17_37719</name>
</gene>
<dbReference type="InterPro" id="IPR029063">
    <property type="entry name" value="SAM-dependent_MTases_sf"/>
</dbReference>
<accession>A0AAD8JWK6</accession>
<dbReference type="FunFam" id="3.40.50.150:FF:000256">
    <property type="entry name" value="S-adenosyl-L-methionine-dependent methyltransferase superfamily protein"/>
    <property type="match status" value="1"/>
</dbReference>
<dbReference type="Pfam" id="PF08241">
    <property type="entry name" value="Methyltransf_11"/>
    <property type="match status" value="1"/>
</dbReference>
<dbReference type="CDD" id="cd02440">
    <property type="entry name" value="AdoMet_MTases"/>
    <property type="match status" value="1"/>
</dbReference>
<evidence type="ECO:0000313" key="8">
    <source>
        <dbReference type="Proteomes" id="UP001229421"/>
    </source>
</evidence>
<dbReference type="EMBL" id="JAUHHV010000010">
    <property type="protein sequence ID" value="KAK1411173.1"/>
    <property type="molecule type" value="Genomic_DNA"/>
</dbReference>
<dbReference type="InterPro" id="IPR013216">
    <property type="entry name" value="Methyltransf_11"/>
</dbReference>
<evidence type="ECO:0000256" key="4">
    <source>
        <dbReference type="ARBA" id="ARBA00023268"/>
    </source>
</evidence>
<reference evidence="7" key="1">
    <citation type="journal article" date="2023" name="bioRxiv">
        <title>Improved chromosome-level genome assembly for marigold (Tagetes erecta).</title>
        <authorList>
            <person name="Jiang F."/>
            <person name="Yuan L."/>
            <person name="Wang S."/>
            <person name="Wang H."/>
            <person name="Xu D."/>
            <person name="Wang A."/>
            <person name="Fan W."/>
        </authorList>
    </citation>
    <scope>NUCLEOTIDE SEQUENCE</scope>
    <source>
        <strain evidence="7">WSJ</strain>
        <tissue evidence="7">Leaf</tissue>
    </source>
</reference>
<feature type="region of interest" description="Disordered" evidence="5">
    <location>
        <begin position="473"/>
        <end position="512"/>
    </location>
</feature>
<dbReference type="SUPFAM" id="SSF53335">
    <property type="entry name" value="S-adenosyl-L-methionine-dependent methyltransferases"/>
    <property type="match status" value="2"/>
</dbReference>
<evidence type="ECO:0000259" key="6">
    <source>
        <dbReference type="Pfam" id="PF08241"/>
    </source>
</evidence>
<feature type="compositionally biased region" description="Basic and acidic residues" evidence="5">
    <location>
        <begin position="474"/>
        <end position="483"/>
    </location>
</feature>
<dbReference type="PANTHER" id="PTHR12176:SF78">
    <property type="entry name" value="EEF1A LYSINE AND N-TERMINAL METHYLTRANSFERASE"/>
    <property type="match status" value="1"/>
</dbReference>
<keyword evidence="2" id="KW-0489">Methyltransferase</keyword>
<dbReference type="GO" id="GO:0009820">
    <property type="term" value="P:alkaloid metabolic process"/>
    <property type="evidence" value="ECO:0007669"/>
    <property type="project" value="UniProtKB-KW"/>
</dbReference>
<comment type="caution">
    <text evidence="7">The sequence shown here is derived from an EMBL/GenBank/DDBJ whole genome shotgun (WGS) entry which is preliminary data.</text>
</comment>
<dbReference type="AlphaFoldDB" id="A0AAD8JWK6"/>
<organism evidence="7 8">
    <name type="scientific">Tagetes erecta</name>
    <name type="common">African marigold</name>
    <dbReference type="NCBI Taxonomy" id="13708"/>
    <lineage>
        <taxon>Eukaryota</taxon>
        <taxon>Viridiplantae</taxon>
        <taxon>Streptophyta</taxon>
        <taxon>Embryophyta</taxon>
        <taxon>Tracheophyta</taxon>
        <taxon>Spermatophyta</taxon>
        <taxon>Magnoliopsida</taxon>
        <taxon>eudicotyledons</taxon>
        <taxon>Gunneridae</taxon>
        <taxon>Pentapetalae</taxon>
        <taxon>asterids</taxon>
        <taxon>campanulids</taxon>
        <taxon>Asterales</taxon>
        <taxon>Asteraceae</taxon>
        <taxon>Asteroideae</taxon>
        <taxon>Heliantheae alliance</taxon>
        <taxon>Tageteae</taxon>
        <taxon>Tagetes</taxon>
    </lineage>
</organism>
<comment type="similarity">
    <text evidence="1">Belongs to the methyltransferase superfamily.</text>
</comment>
<evidence type="ECO:0000256" key="2">
    <source>
        <dbReference type="ARBA" id="ARBA00022603"/>
    </source>
</evidence>
<feature type="domain" description="Methyltransferase type 11" evidence="6">
    <location>
        <begin position="76"/>
        <end position="177"/>
    </location>
</feature>
<dbReference type="InterPro" id="IPR051419">
    <property type="entry name" value="Lys/N-term_MeTrsfase_sf"/>
</dbReference>
<dbReference type="Gene3D" id="3.40.50.150">
    <property type="entry name" value="Vaccinia Virus protein VP39"/>
    <property type="match status" value="2"/>
</dbReference>
<dbReference type="GO" id="GO:0032259">
    <property type="term" value="P:methylation"/>
    <property type="evidence" value="ECO:0007669"/>
    <property type="project" value="UniProtKB-KW"/>
</dbReference>